<evidence type="ECO:0000313" key="1">
    <source>
        <dbReference type="EMBL" id="OGG51835.1"/>
    </source>
</evidence>
<accession>A0A1F6CRS6</accession>
<reference evidence="1 2" key="1">
    <citation type="journal article" date="2016" name="Nat. Commun.">
        <title>Thousands of microbial genomes shed light on interconnected biogeochemical processes in an aquifer system.</title>
        <authorList>
            <person name="Anantharaman K."/>
            <person name="Brown C.T."/>
            <person name="Hug L.A."/>
            <person name="Sharon I."/>
            <person name="Castelle C.J."/>
            <person name="Probst A.J."/>
            <person name="Thomas B.C."/>
            <person name="Singh A."/>
            <person name="Wilkins M.J."/>
            <person name="Karaoz U."/>
            <person name="Brodie E.L."/>
            <person name="Williams K.H."/>
            <person name="Hubbard S.S."/>
            <person name="Banfield J.F."/>
        </authorList>
    </citation>
    <scope>NUCLEOTIDE SEQUENCE [LARGE SCALE GENOMIC DNA]</scope>
</reference>
<dbReference type="AlphaFoldDB" id="A0A1F6CRS6"/>
<evidence type="ECO:0000313" key="2">
    <source>
        <dbReference type="Proteomes" id="UP000176445"/>
    </source>
</evidence>
<organism evidence="1 2">
    <name type="scientific">Candidatus Kaiserbacteria bacterium RIFCSPHIGHO2_01_FULL_54_36b</name>
    <dbReference type="NCBI Taxonomy" id="1798483"/>
    <lineage>
        <taxon>Bacteria</taxon>
        <taxon>Candidatus Kaiseribacteriota</taxon>
    </lineage>
</organism>
<protein>
    <submittedName>
        <fullName evidence="1">Uncharacterized protein</fullName>
    </submittedName>
</protein>
<proteinExistence type="predicted"/>
<dbReference type="EMBL" id="MFKW01000012">
    <property type="protein sequence ID" value="OGG51835.1"/>
    <property type="molecule type" value="Genomic_DNA"/>
</dbReference>
<sequence length="401" mass="46736">MQNVASERLKHVLNYWYDMCWYSEATVRTIAGEVPSSPKVPKFLAYWRNYERTVFDNTVVELPHDDWIITAQEVEMFWPFEAYSHFPFEFFQWSRKSRKSFHLPSQLHHLFAVATYPRIRWGDVLLPFDSFVISLEDPIHAEEQKGMWVLYDAILVTRHSAFYGDIDIRLLRRPLVDEAEQRFAANVKDRFEVLLKRGDREKTLRFLEKKEATAFAIPPGWRATSIYFGRHMTDATPIAIEPNDILSLLPSKEVAKMEGGVEENLWRFEPLSWAAKIVIGWCLYLQSLPSASLSWKKRERQQYISGRRGVTGVITQVDHICTILGVGKLDPLRYGLTEDANRVSTGFFKRPHWRRAHMRREPGTPPSAERTQKIPPLLIRRDLIPYFGVIGGTKVEVLPEE</sequence>
<name>A0A1F6CRS6_9BACT</name>
<gene>
    <name evidence="1" type="ORF">A2704_00825</name>
</gene>
<dbReference type="Proteomes" id="UP000176445">
    <property type="component" value="Unassembled WGS sequence"/>
</dbReference>
<comment type="caution">
    <text evidence="1">The sequence shown here is derived from an EMBL/GenBank/DDBJ whole genome shotgun (WGS) entry which is preliminary data.</text>
</comment>